<evidence type="ECO:0000256" key="7">
    <source>
        <dbReference type="ARBA" id="ARBA00023136"/>
    </source>
</evidence>
<sequence length="545" mass="57210">MWAGVVRLQGPGGRARRRGAQQWGLHSGSSPSPVFMCLLSLRRLQCGRCPWTWGSAHVHILFHVRWDGAGGRGLVRMCVQGQPCQLCPPDTLRECQVSPGDVRAFLGQLVLYILQKCYGDTPGPERRPEAFPGGCCEACDRGVCFLQRGPVPHSSSARAEGQRLLPSGSRHAAPGPGGHGRRPLTVPLLVVGFSEDPSSEESAVLNEDTCTVIVPFTLVGAGRGPGCAIPGEGAVPAAGGNRPPVIGRGSIYLSGSSAAGPGGRGVLVNVRAPIFHDQSFLGNMVKTFELRGFLFGGRDSVPSSVGVAKGQGPISVSNGPAVPETALSPGFYTIGLTASGEGALALPSTLADTLRGKAPVLSIAKDAVQEDGGRSPAAGGHRPPPESSPSGPGARSEEGLVTFPFSFSADKDSSTEKGDRRGPAAAGRDAALENSARSLLSIREGAISVPFSVFSLWPGRGSGPSASAPQCVGAVSSDHYKRRRLRSRSGKSSCGPRREEDFHSRRSSRRSGAQASEDFWICVSLIICIFWLMCVYRLNLGTYQQ</sequence>
<evidence type="ECO:0000256" key="6">
    <source>
        <dbReference type="ARBA" id="ARBA00022989"/>
    </source>
</evidence>
<name>A0A1S3GJX3_DIPOR</name>
<keyword evidence="4" id="KW-0863">Zinc-finger</keyword>
<dbReference type="KEGG" id="dord:105998824"/>
<dbReference type="GeneID" id="105998824"/>
<keyword evidence="6 9" id="KW-1133">Transmembrane helix</keyword>
<comment type="subcellular location">
    <subcellularLocation>
        <location evidence="1">Membrane</location>
        <topology evidence="1">Single-pass membrane protein</topology>
    </subcellularLocation>
</comment>
<feature type="compositionally biased region" description="Basic and acidic residues" evidence="8">
    <location>
        <begin position="409"/>
        <end position="422"/>
    </location>
</feature>
<feature type="region of interest" description="Disordered" evidence="8">
    <location>
        <begin position="152"/>
        <end position="182"/>
    </location>
</feature>
<evidence type="ECO:0000256" key="1">
    <source>
        <dbReference type="ARBA" id="ARBA00004167"/>
    </source>
</evidence>
<feature type="transmembrane region" description="Helical" evidence="9">
    <location>
        <begin position="518"/>
        <end position="538"/>
    </location>
</feature>
<feature type="region of interest" description="Disordered" evidence="8">
    <location>
        <begin position="1"/>
        <end position="28"/>
    </location>
</feature>
<dbReference type="GO" id="GO:0051205">
    <property type="term" value="P:protein insertion into membrane"/>
    <property type="evidence" value="ECO:0007669"/>
    <property type="project" value="TreeGrafter"/>
</dbReference>
<evidence type="ECO:0000259" key="10">
    <source>
        <dbReference type="SMART" id="SM01328"/>
    </source>
</evidence>
<dbReference type="GO" id="GO:0016020">
    <property type="term" value="C:membrane"/>
    <property type="evidence" value="ECO:0007669"/>
    <property type="project" value="UniProtKB-SubCell"/>
</dbReference>
<dbReference type="Pfam" id="PF13695">
    <property type="entry name" value="Zn_ribbon_3CxxC"/>
    <property type="match status" value="1"/>
</dbReference>
<dbReference type="OrthoDB" id="9834809at2759"/>
<feature type="domain" description="3CxxC-type" evidence="10">
    <location>
        <begin position="43"/>
        <end position="142"/>
    </location>
</feature>
<keyword evidence="11" id="KW-1185">Reference proteome</keyword>
<keyword evidence="12" id="KW-0675">Receptor</keyword>
<evidence type="ECO:0000313" key="11">
    <source>
        <dbReference type="Proteomes" id="UP000081671"/>
    </source>
</evidence>
<dbReference type="AlphaFoldDB" id="A0A1S3GJX3"/>
<protein>
    <submittedName>
        <fullName evidence="12">Receptor-transporting protein 5</fullName>
    </submittedName>
</protein>
<dbReference type="CTD" id="285093"/>
<dbReference type="GO" id="GO:0006612">
    <property type="term" value="P:protein targeting to membrane"/>
    <property type="evidence" value="ECO:0007669"/>
    <property type="project" value="TreeGrafter"/>
</dbReference>
<keyword evidence="5" id="KW-0862">Zinc</keyword>
<evidence type="ECO:0000256" key="2">
    <source>
        <dbReference type="ARBA" id="ARBA00022692"/>
    </source>
</evidence>
<dbReference type="InParanoid" id="A0A1S3GJX3"/>
<evidence type="ECO:0000256" key="9">
    <source>
        <dbReference type="SAM" id="Phobius"/>
    </source>
</evidence>
<dbReference type="InterPro" id="IPR026096">
    <property type="entry name" value="R-trans_p"/>
</dbReference>
<keyword evidence="7 9" id="KW-0472">Membrane</keyword>
<proteinExistence type="predicted"/>
<dbReference type="InterPro" id="IPR027377">
    <property type="entry name" value="ZAR1/RTP1-5-like_Znf-3CxxC"/>
</dbReference>
<dbReference type="Proteomes" id="UP000081671">
    <property type="component" value="Unplaced"/>
</dbReference>
<feature type="compositionally biased region" description="Basic residues" evidence="8">
    <location>
        <begin position="480"/>
        <end position="489"/>
    </location>
</feature>
<dbReference type="GO" id="GO:0031849">
    <property type="term" value="F:olfactory receptor binding"/>
    <property type="evidence" value="ECO:0007669"/>
    <property type="project" value="TreeGrafter"/>
</dbReference>
<feature type="region of interest" description="Disordered" evidence="8">
    <location>
        <begin position="479"/>
        <end position="508"/>
    </location>
</feature>
<dbReference type="PANTHER" id="PTHR14402:SF2">
    <property type="entry name" value="RECEPTOR-TRANSPORTING PROTEIN 5"/>
    <property type="match status" value="1"/>
</dbReference>
<dbReference type="RefSeq" id="XP_012889096.1">
    <property type="nucleotide sequence ID" value="XM_013033642.1"/>
</dbReference>
<evidence type="ECO:0000256" key="8">
    <source>
        <dbReference type="SAM" id="MobiDB-lite"/>
    </source>
</evidence>
<evidence type="ECO:0000256" key="4">
    <source>
        <dbReference type="ARBA" id="ARBA00022771"/>
    </source>
</evidence>
<feature type="region of interest" description="Disordered" evidence="8">
    <location>
        <begin position="366"/>
        <end position="429"/>
    </location>
</feature>
<dbReference type="GO" id="GO:0001580">
    <property type="term" value="P:detection of chemical stimulus involved in sensory perception of bitter taste"/>
    <property type="evidence" value="ECO:0007669"/>
    <property type="project" value="TreeGrafter"/>
</dbReference>
<dbReference type="PANTHER" id="PTHR14402">
    <property type="entry name" value="RECEPTOR TRANSPORTING PROTEIN"/>
    <property type="match status" value="1"/>
</dbReference>
<dbReference type="SMART" id="SM01328">
    <property type="entry name" value="zf-3CxxC"/>
    <property type="match status" value="1"/>
</dbReference>
<evidence type="ECO:0000256" key="3">
    <source>
        <dbReference type="ARBA" id="ARBA00022723"/>
    </source>
</evidence>
<evidence type="ECO:0000256" key="5">
    <source>
        <dbReference type="ARBA" id="ARBA00022833"/>
    </source>
</evidence>
<evidence type="ECO:0000313" key="12">
    <source>
        <dbReference type="RefSeq" id="XP_012889096.1"/>
    </source>
</evidence>
<gene>
    <name evidence="12" type="primary">Rtp5</name>
</gene>
<keyword evidence="3" id="KW-0479">Metal-binding</keyword>
<keyword evidence="2 9" id="KW-0812">Transmembrane</keyword>
<reference evidence="12" key="1">
    <citation type="submission" date="2025-08" db="UniProtKB">
        <authorList>
            <consortium name="RefSeq"/>
        </authorList>
    </citation>
    <scope>IDENTIFICATION</scope>
    <source>
        <tissue evidence="12">Kidney</tissue>
    </source>
</reference>
<accession>A0A1S3GJX3</accession>
<organism evidence="11 12">
    <name type="scientific">Dipodomys ordii</name>
    <name type="common">Ord's kangaroo rat</name>
    <dbReference type="NCBI Taxonomy" id="10020"/>
    <lineage>
        <taxon>Eukaryota</taxon>
        <taxon>Metazoa</taxon>
        <taxon>Chordata</taxon>
        <taxon>Craniata</taxon>
        <taxon>Vertebrata</taxon>
        <taxon>Euteleostomi</taxon>
        <taxon>Mammalia</taxon>
        <taxon>Eutheria</taxon>
        <taxon>Euarchontoglires</taxon>
        <taxon>Glires</taxon>
        <taxon>Rodentia</taxon>
        <taxon>Castorimorpha</taxon>
        <taxon>Heteromyidae</taxon>
        <taxon>Dipodomyinae</taxon>
        <taxon>Dipodomys</taxon>
    </lineage>
</organism>
<dbReference type="GO" id="GO:0008270">
    <property type="term" value="F:zinc ion binding"/>
    <property type="evidence" value="ECO:0007669"/>
    <property type="project" value="UniProtKB-KW"/>
</dbReference>